<sequence length="142" mass="14938">MQGVGFWLGAWPWRVARCLLVVVFVASGLAKTLDFSGGVAEMQAAGLAPPVLFNVVVAVTLLLGSALILLDRALWLGAGLLAGFLLLSILIVHRFWALPAEQAQLSLYFALEHLSLVGGLLAAAIASQARRAALAVPQRAVL</sequence>
<organism evidence="6 7">
    <name type="scientific">Comamonas serinivorans</name>
    <dbReference type="NCBI Taxonomy" id="1082851"/>
    <lineage>
        <taxon>Bacteria</taxon>
        <taxon>Pseudomonadati</taxon>
        <taxon>Pseudomonadota</taxon>
        <taxon>Betaproteobacteria</taxon>
        <taxon>Burkholderiales</taxon>
        <taxon>Comamonadaceae</taxon>
        <taxon>Comamonas</taxon>
    </lineage>
</organism>
<accession>A0A1Y0ER94</accession>
<dbReference type="Proteomes" id="UP000196138">
    <property type="component" value="Chromosome"/>
</dbReference>
<evidence type="ECO:0000256" key="4">
    <source>
        <dbReference type="ARBA" id="ARBA00023136"/>
    </source>
</evidence>
<keyword evidence="7" id="KW-1185">Reference proteome</keyword>
<feature type="transmembrane region" description="Helical" evidence="5">
    <location>
        <begin position="105"/>
        <end position="126"/>
    </location>
</feature>
<evidence type="ECO:0000256" key="5">
    <source>
        <dbReference type="SAM" id="Phobius"/>
    </source>
</evidence>
<evidence type="ECO:0000256" key="3">
    <source>
        <dbReference type="ARBA" id="ARBA00022989"/>
    </source>
</evidence>
<dbReference type="OrthoDB" id="6522672at2"/>
<gene>
    <name evidence="6" type="ORF">CCO03_14725</name>
</gene>
<dbReference type="AlphaFoldDB" id="A0A1Y0ER94"/>
<evidence type="ECO:0000313" key="6">
    <source>
        <dbReference type="EMBL" id="ARU05772.1"/>
    </source>
</evidence>
<proteinExistence type="predicted"/>
<dbReference type="KEGG" id="cser:CCO03_14725"/>
<feature type="transmembrane region" description="Helical" evidence="5">
    <location>
        <begin position="12"/>
        <end position="30"/>
    </location>
</feature>
<dbReference type="GO" id="GO:0016020">
    <property type="term" value="C:membrane"/>
    <property type="evidence" value="ECO:0007669"/>
    <property type="project" value="UniProtKB-SubCell"/>
</dbReference>
<reference evidence="6 7" key="1">
    <citation type="submission" date="2017-05" db="EMBL/GenBank/DDBJ databases">
        <authorList>
            <person name="Song R."/>
            <person name="Chenine A.L."/>
            <person name="Ruprecht R.M."/>
        </authorList>
    </citation>
    <scope>NUCLEOTIDE SEQUENCE [LARGE SCALE GENOMIC DNA]</scope>
    <source>
        <strain evidence="6 7">DSM 26136</strain>
    </source>
</reference>
<name>A0A1Y0ER94_9BURK</name>
<dbReference type="InterPro" id="IPR032808">
    <property type="entry name" value="DoxX"/>
</dbReference>
<keyword evidence="3 5" id="KW-1133">Transmembrane helix</keyword>
<protein>
    <submittedName>
        <fullName evidence="6">DoxX family protein</fullName>
    </submittedName>
</protein>
<dbReference type="Pfam" id="PF07681">
    <property type="entry name" value="DoxX"/>
    <property type="match status" value="1"/>
</dbReference>
<keyword evidence="4 5" id="KW-0472">Membrane</keyword>
<feature type="transmembrane region" description="Helical" evidence="5">
    <location>
        <begin position="51"/>
        <end position="69"/>
    </location>
</feature>
<dbReference type="EMBL" id="CP021455">
    <property type="protein sequence ID" value="ARU05772.1"/>
    <property type="molecule type" value="Genomic_DNA"/>
</dbReference>
<keyword evidence="2 5" id="KW-0812">Transmembrane</keyword>
<evidence type="ECO:0000256" key="2">
    <source>
        <dbReference type="ARBA" id="ARBA00022692"/>
    </source>
</evidence>
<evidence type="ECO:0000256" key="1">
    <source>
        <dbReference type="ARBA" id="ARBA00004141"/>
    </source>
</evidence>
<comment type="subcellular location">
    <subcellularLocation>
        <location evidence="1">Membrane</location>
        <topology evidence="1">Multi-pass membrane protein</topology>
    </subcellularLocation>
</comment>
<evidence type="ECO:0000313" key="7">
    <source>
        <dbReference type="Proteomes" id="UP000196138"/>
    </source>
</evidence>
<feature type="transmembrane region" description="Helical" evidence="5">
    <location>
        <begin position="75"/>
        <end position="93"/>
    </location>
</feature>